<dbReference type="InterPro" id="IPR017911">
    <property type="entry name" value="MacB-like_ATP-bd"/>
</dbReference>
<dbReference type="GO" id="GO:0022857">
    <property type="term" value="F:transmembrane transporter activity"/>
    <property type="evidence" value="ECO:0007669"/>
    <property type="project" value="TreeGrafter"/>
</dbReference>
<dbReference type="CDD" id="cd03255">
    <property type="entry name" value="ABC_MJ0796_LolCDE_FtsE"/>
    <property type="match status" value="1"/>
</dbReference>
<dbReference type="Proteomes" id="UP000051813">
    <property type="component" value="Unassembled WGS sequence"/>
</dbReference>
<dbReference type="Pfam" id="PF00005">
    <property type="entry name" value="ABC_tran"/>
    <property type="match status" value="1"/>
</dbReference>
<evidence type="ECO:0000256" key="11">
    <source>
        <dbReference type="ARBA" id="ARBA00024721"/>
    </source>
</evidence>
<evidence type="ECO:0000256" key="3">
    <source>
        <dbReference type="ARBA" id="ARBA00022448"/>
    </source>
</evidence>
<dbReference type="GO" id="GO:0016887">
    <property type="term" value="F:ATP hydrolysis activity"/>
    <property type="evidence" value="ECO:0007669"/>
    <property type="project" value="InterPro"/>
</dbReference>
<keyword evidence="8" id="KW-0472">Membrane</keyword>
<dbReference type="SMART" id="SM00382">
    <property type="entry name" value="AAA"/>
    <property type="match status" value="1"/>
</dbReference>
<dbReference type="GO" id="GO:0005886">
    <property type="term" value="C:plasma membrane"/>
    <property type="evidence" value="ECO:0007669"/>
    <property type="project" value="UniProtKB-SubCell"/>
</dbReference>
<keyword evidence="14" id="KW-1185">Reference proteome</keyword>
<dbReference type="PANTHER" id="PTHR24220:SF666">
    <property type="entry name" value="HEMIN IMPORT ATP-BINDING PROTEIN HRTA-RELATED"/>
    <property type="match status" value="1"/>
</dbReference>
<dbReference type="AlphaFoldDB" id="A0A0R2BG10"/>
<dbReference type="GO" id="GO:0098796">
    <property type="term" value="C:membrane protein complex"/>
    <property type="evidence" value="ECO:0007669"/>
    <property type="project" value="UniProtKB-ARBA"/>
</dbReference>
<keyword evidence="5" id="KW-0547">Nucleotide-binding</keyword>
<name>A0A0R2BG10_9LACO</name>
<dbReference type="PANTHER" id="PTHR24220">
    <property type="entry name" value="IMPORT ATP-BINDING PROTEIN"/>
    <property type="match status" value="1"/>
</dbReference>
<dbReference type="SUPFAM" id="SSF52540">
    <property type="entry name" value="P-loop containing nucleoside triphosphate hydrolases"/>
    <property type="match status" value="1"/>
</dbReference>
<comment type="subunit">
    <text evidence="2">The complex is composed of two ATP-binding proteins (HrtA), two transmembrane proteins (HrtB) and a solute-binding protein.</text>
</comment>
<evidence type="ECO:0000256" key="4">
    <source>
        <dbReference type="ARBA" id="ARBA00022475"/>
    </source>
</evidence>
<protein>
    <recommendedName>
        <fullName evidence="10">Putative hemin import ATP-binding protein HrtA</fullName>
    </recommendedName>
</protein>
<feature type="domain" description="ABC transporter" evidence="12">
    <location>
        <begin position="5"/>
        <end position="222"/>
    </location>
</feature>
<dbReference type="FunFam" id="3.40.50.300:FF:000032">
    <property type="entry name" value="Export ABC transporter ATP-binding protein"/>
    <property type="match status" value="1"/>
</dbReference>
<dbReference type="PROSITE" id="PS50893">
    <property type="entry name" value="ABC_TRANSPORTER_2"/>
    <property type="match status" value="1"/>
</dbReference>
<organism evidence="13 14">
    <name type="scientific">Lapidilactobacillus dextrinicus DSM 20335</name>
    <dbReference type="NCBI Taxonomy" id="1423738"/>
    <lineage>
        <taxon>Bacteria</taxon>
        <taxon>Bacillati</taxon>
        <taxon>Bacillota</taxon>
        <taxon>Bacilli</taxon>
        <taxon>Lactobacillales</taxon>
        <taxon>Lactobacillaceae</taxon>
        <taxon>Lapidilactobacillus</taxon>
    </lineage>
</organism>
<evidence type="ECO:0000256" key="1">
    <source>
        <dbReference type="ARBA" id="ARBA00004202"/>
    </source>
</evidence>
<dbReference type="Gene3D" id="3.40.50.300">
    <property type="entry name" value="P-loop containing nucleotide triphosphate hydrolases"/>
    <property type="match status" value="1"/>
</dbReference>
<dbReference type="GO" id="GO:0006865">
    <property type="term" value="P:amino acid transport"/>
    <property type="evidence" value="ECO:0007669"/>
    <property type="project" value="UniProtKB-KW"/>
</dbReference>
<comment type="function">
    <text evidence="11">Part of the ABC transporter complex hrt involved in hemin import. Responsible for energy coupling to the transport system.</text>
</comment>
<comment type="caution">
    <text evidence="13">The sequence shown here is derived from an EMBL/GenBank/DDBJ whole genome shotgun (WGS) entry which is preliminary data.</text>
</comment>
<keyword evidence="6" id="KW-0067">ATP-binding</keyword>
<gene>
    <name evidence="13" type="ORF">FC84_GL001167</name>
</gene>
<dbReference type="EMBL" id="AYYK01000022">
    <property type="protein sequence ID" value="KRM78344.1"/>
    <property type="molecule type" value="Genomic_DNA"/>
</dbReference>
<dbReference type="PROSITE" id="PS00211">
    <property type="entry name" value="ABC_TRANSPORTER_1"/>
    <property type="match status" value="1"/>
</dbReference>
<sequence>MTTVLELKQITKTFGKGAAMTQAIQPTDLTLEAGEFMTLTGPSGSGKTTLLTIMGALQSPTSGAVLLNGQDLAQLSEKQRSKVRFEKYGFILQASNLIPYLSVTEQFKLVDRLSRQDNQAYANELLQSLGLEKQKNSLPKMLSGGQRQRVAIARALYHQPQVVFADEPTASLDSKRAHQVVQTLKETAHAHKTAVVMVTHDESLFEYTDQVYQVRDGQLSRQ</sequence>
<dbReference type="STRING" id="1423738.FC84_GL001167"/>
<dbReference type="RefSeq" id="WP_057757640.1">
    <property type="nucleotide sequence ID" value="NZ_AYYK01000022.1"/>
</dbReference>
<dbReference type="GO" id="GO:0005524">
    <property type="term" value="F:ATP binding"/>
    <property type="evidence" value="ECO:0007669"/>
    <property type="project" value="UniProtKB-KW"/>
</dbReference>
<reference evidence="13 14" key="1">
    <citation type="journal article" date="2015" name="Genome Announc.">
        <title>Expanding the biotechnology potential of lactobacilli through comparative genomics of 213 strains and associated genera.</title>
        <authorList>
            <person name="Sun Z."/>
            <person name="Harris H.M."/>
            <person name="McCann A."/>
            <person name="Guo C."/>
            <person name="Argimon S."/>
            <person name="Zhang W."/>
            <person name="Yang X."/>
            <person name="Jeffery I.B."/>
            <person name="Cooney J.C."/>
            <person name="Kagawa T.F."/>
            <person name="Liu W."/>
            <person name="Song Y."/>
            <person name="Salvetti E."/>
            <person name="Wrobel A."/>
            <person name="Rasinkangas P."/>
            <person name="Parkhill J."/>
            <person name="Rea M.C."/>
            <person name="O'Sullivan O."/>
            <person name="Ritari J."/>
            <person name="Douillard F.P."/>
            <person name="Paul Ross R."/>
            <person name="Yang R."/>
            <person name="Briner A.E."/>
            <person name="Felis G.E."/>
            <person name="de Vos W.M."/>
            <person name="Barrangou R."/>
            <person name="Klaenhammer T.R."/>
            <person name="Caufield P.W."/>
            <person name="Cui Y."/>
            <person name="Zhang H."/>
            <person name="O'Toole P.W."/>
        </authorList>
    </citation>
    <scope>NUCLEOTIDE SEQUENCE [LARGE SCALE GENOMIC DNA]</scope>
    <source>
        <strain evidence="13 14">DSM 20335</strain>
    </source>
</reference>
<evidence type="ECO:0000256" key="8">
    <source>
        <dbReference type="ARBA" id="ARBA00023136"/>
    </source>
</evidence>
<evidence type="ECO:0000256" key="2">
    <source>
        <dbReference type="ARBA" id="ARBA00011131"/>
    </source>
</evidence>
<comment type="similarity">
    <text evidence="9">Belongs to the ABC transporter superfamily. HrtA family.</text>
</comment>
<evidence type="ECO:0000313" key="14">
    <source>
        <dbReference type="Proteomes" id="UP000051813"/>
    </source>
</evidence>
<evidence type="ECO:0000259" key="12">
    <source>
        <dbReference type="PROSITE" id="PS50893"/>
    </source>
</evidence>
<evidence type="ECO:0000256" key="10">
    <source>
        <dbReference type="ARBA" id="ARBA00024432"/>
    </source>
</evidence>
<keyword evidence="3" id="KW-0813">Transport</keyword>
<evidence type="ECO:0000256" key="7">
    <source>
        <dbReference type="ARBA" id="ARBA00022970"/>
    </source>
</evidence>
<accession>A0A0R2BG10</accession>
<comment type="subcellular location">
    <subcellularLocation>
        <location evidence="1">Cell membrane</location>
        <topology evidence="1">Peripheral membrane protein</topology>
    </subcellularLocation>
</comment>
<keyword evidence="4" id="KW-1003">Cell membrane</keyword>
<dbReference type="InterPro" id="IPR003439">
    <property type="entry name" value="ABC_transporter-like_ATP-bd"/>
</dbReference>
<dbReference type="PATRIC" id="fig|1423738.3.peg.1180"/>
<dbReference type="InterPro" id="IPR015854">
    <property type="entry name" value="ABC_transpr_LolD-like"/>
</dbReference>
<dbReference type="OrthoDB" id="9791546at2"/>
<dbReference type="InterPro" id="IPR017871">
    <property type="entry name" value="ABC_transporter-like_CS"/>
</dbReference>
<evidence type="ECO:0000256" key="9">
    <source>
        <dbReference type="ARBA" id="ARBA00024359"/>
    </source>
</evidence>
<dbReference type="InterPro" id="IPR027417">
    <property type="entry name" value="P-loop_NTPase"/>
</dbReference>
<evidence type="ECO:0000256" key="5">
    <source>
        <dbReference type="ARBA" id="ARBA00022741"/>
    </source>
</evidence>
<evidence type="ECO:0000313" key="13">
    <source>
        <dbReference type="EMBL" id="KRM78344.1"/>
    </source>
</evidence>
<keyword evidence="7" id="KW-0029">Amino-acid transport</keyword>
<dbReference type="InterPro" id="IPR003593">
    <property type="entry name" value="AAA+_ATPase"/>
</dbReference>
<evidence type="ECO:0000256" key="6">
    <source>
        <dbReference type="ARBA" id="ARBA00022840"/>
    </source>
</evidence>
<proteinExistence type="inferred from homology"/>